<sequence>MSRWRRTGFVAALTAVAVSVTGCGLGLHQLPTGRSGAGETYRVIAVFDGADRIDPGTEVRAGQAVVGRVHGISTDGHRAFLELSLSEWAALPSNVGVSVRLPSALGNPFVQIDLPEQPSPELLADGDVIDRTEMGPELEATFAMLGQVINGSGLDQLHTITTELNAAFGGRGQTVRELLERTDRTMALAAENGDDISRALRATDAVAARLAQQQQLIDDGLASSAEVVDLLAAQEQDLRSLVSSTSSVLTSLDTVLADSGRIGGAVDDLDEILSGIRDFNNTVGSALTNMNAFMDGFARSVHGDYLLFDGALDVPGAIDMLLTGGVPVTMLGESPPVTVPAGLPDLLRGGVR</sequence>
<organism evidence="3 4">
    <name type="scientific">Rhodococcus aetherivorans</name>
    <dbReference type="NCBI Taxonomy" id="191292"/>
    <lineage>
        <taxon>Bacteria</taxon>
        <taxon>Bacillati</taxon>
        <taxon>Actinomycetota</taxon>
        <taxon>Actinomycetes</taxon>
        <taxon>Mycobacteriales</taxon>
        <taxon>Nocardiaceae</taxon>
        <taxon>Rhodococcus</taxon>
    </lineage>
</organism>
<evidence type="ECO:0000259" key="2">
    <source>
        <dbReference type="Pfam" id="PF11887"/>
    </source>
</evidence>
<dbReference type="RefSeq" id="WP_263508183.1">
    <property type="nucleotide sequence ID" value="NZ_CP106982.1"/>
</dbReference>
<dbReference type="NCBIfam" id="TIGR00996">
    <property type="entry name" value="Mtu_fam_mce"/>
    <property type="match status" value="1"/>
</dbReference>
<name>A0AA46SDG7_9NOCA</name>
<dbReference type="PANTHER" id="PTHR33371">
    <property type="entry name" value="INTERMEMBRANE PHOSPHOLIPID TRANSPORT SYSTEM BINDING PROTEIN MLAD-RELATED"/>
    <property type="match status" value="1"/>
</dbReference>
<dbReference type="InterPro" id="IPR003399">
    <property type="entry name" value="Mce/MlaD"/>
</dbReference>
<dbReference type="AlphaFoldDB" id="A0AA46SDG7"/>
<accession>A0AA46SDG7</accession>
<dbReference type="EMBL" id="CP106982">
    <property type="protein sequence ID" value="UYF93966.1"/>
    <property type="molecule type" value="Genomic_DNA"/>
</dbReference>
<gene>
    <name evidence="3" type="ORF">OCS65_26690</name>
</gene>
<evidence type="ECO:0000313" key="3">
    <source>
        <dbReference type="EMBL" id="UYF93966.1"/>
    </source>
</evidence>
<dbReference type="GO" id="GO:0005576">
    <property type="term" value="C:extracellular region"/>
    <property type="evidence" value="ECO:0007669"/>
    <property type="project" value="TreeGrafter"/>
</dbReference>
<dbReference type="InterPro" id="IPR005693">
    <property type="entry name" value="Mce"/>
</dbReference>
<dbReference type="Pfam" id="PF11887">
    <property type="entry name" value="Mce4_CUP1"/>
    <property type="match status" value="1"/>
</dbReference>
<dbReference type="InterPro" id="IPR052336">
    <property type="entry name" value="MlaD_Phospholipid_Transporter"/>
</dbReference>
<feature type="domain" description="Mammalian cell entry C-terminal" evidence="2">
    <location>
        <begin position="120"/>
        <end position="303"/>
    </location>
</feature>
<proteinExistence type="predicted"/>
<dbReference type="PROSITE" id="PS51257">
    <property type="entry name" value="PROKAR_LIPOPROTEIN"/>
    <property type="match status" value="1"/>
</dbReference>
<reference evidence="3" key="1">
    <citation type="submission" date="2022-09" db="EMBL/GenBank/DDBJ databases">
        <title>The genome sequence of Rhodococcus aetherivorans N1.</title>
        <authorList>
            <person name="Jiang W."/>
        </authorList>
    </citation>
    <scope>NUCLEOTIDE SEQUENCE</scope>
    <source>
        <strain evidence="3">N1</strain>
    </source>
</reference>
<dbReference type="Proteomes" id="UP001163947">
    <property type="component" value="Chromosome"/>
</dbReference>
<dbReference type="InterPro" id="IPR024516">
    <property type="entry name" value="Mce_C"/>
</dbReference>
<evidence type="ECO:0000313" key="4">
    <source>
        <dbReference type="Proteomes" id="UP001163947"/>
    </source>
</evidence>
<dbReference type="PANTHER" id="PTHR33371:SF15">
    <property type="entry name" value="LIPOPROTEIN LPRN"/>
    <property type="match status" value="1"/>
</dbReference>
<protein>
    <submittedName>
        <fullName evidence="3">MCE family protein</fullName>
    </submittedName>
</protein>
<dbReference type="GeneID" id="83624084"/>
<evidence type="ECO:0000259" key="1">
    <source>
        <dbReference type="Pfam" id="PF02470"/>
    </source>
</evidence>
<dbReference type="Pfam" id="PF02470">
    <property type="entry name" value="MlaD"/>
    <property type="match status" value="1"/>
</dbReference>
<feature type="domain" description="Mce/MlaD" evidence="1">
    <location>
        <begin position="40"/>
        <end position="113"/>
    </location>
</feature>